<organism evidence="1 2">
    <name type="scientific">Candidatus Wildermuthbacteria bacterium GWA2_46_15</name>
    <dbReference type="NCBI Taxonomy" id="1802443"/>
    <lineage>
        <taxon>Bacteria</taxon>
        <taxon>Candidatus Wildermuthiibacteriota</taxon>
    </lineage>
</organism>
<dbReference type="AlphaFoldDB" id="A0A1G2QQ94"/>
<reference evidence="1 2" key="1">
    <citation type="journal article" date="2016" name="Nat. Commun.">
        <title>Thousands of microbial genomes shed light on interconnected biogeochemical processes in an aquifer system.</title>
        <authorList>
            <person name="Anantharaman K."/>
            <person name="Brown C.T."/>
            <person name="Hug L.A."/>
            <person name="Sharon I."/>
            <person name="Castelle C.J."/>
            <person name="Probst A.J."/>
            <person name="Thomas B.C."/>
            <person name="Singh A."/>
            <person name="Wilkins M.J."/>
            <person name="Karaoz U."/>
            <person name="Brodie E.L."/>
            <person name="Williams K.H."/>
            <person name="Hubbard S.S."/>
            <person name="Banfield J.F."/>
        </authorList>
    </citation>
    <scope>NUCLEOTIDE SEQUENCE [LARGE SCALE GENOMIC DNA]</scope>
</reference>
<sequence>MLGLTEQLPETRLLLRRILSLCLTKLSTAVLASGGSNFEVHSFLIIAITIYRVSLPVIENPMLFAERAAKIVGGRTSHNFKPRFS</sequence>
<comment type="caution">
    <text evidence="1">The sequence shown here is derived from an EMBL/GenBank/DDBJ whole genome shotgun (WGS) entry which is preliminary data.</text>
</comment>
<gene>
    <name evidence="1" type="ORF">A2117_01570</name>
</gene>
<dbReference type="STRING" id="1802443.A2117_01570"/>
<proteinExistence type="predicted"/>
<accession>A0A1G2QQ94</accession>
<evidence type="ECO:0000313" key="1">
    <source>
        <dbReference type="EMBL" id="OHA62557.1"/>
    </source>
</evidence>
<dbReference type="EMBL" id="MHTO01000010">
    <property type="protein sequence ID" value="OHA62557.1"/>
    <property type="molecule type" value="Genomic_DNA"/>
</dbReference>
<evidence type="ECO:0000313" key="2">
    <source>
        <dbReference type="Proteomes" id="UP000179245"/>
    </source>
</evidence>
<protein>
    <submittedName>
        <fullName evidence="1">Uncharacterized protein</fullName>
    </submittedName>
</protein>
<dbReference type="Proteomes" id="UP000179245">
    <property type="component" value="Unassembled WGS sequence"/>
</dbReference>
<name>A0A1G2QQ94_9BACT</name>